<dbReference type="CDD" id="cd00167">
    <property type="entry name" value="SANT"/>
    <property type="match status" value="1"/>
</dbReference>
<dbReference type="InterPro" id="IPR001005">
    <property type="entry name" value="SANT/Myb"/>
</dbReference>
<sequence length="266" mass="30018">MFRTLLCVSIAFSYAASGKEPTFLVFPFYSVETRRKEASHPSSSFNGVHLSNGNHKLETSGSGLKHNSVVSLDWTLEEQAILEEGLKKYALEPSITRYAKIALQLQNKTVRDVALRCRWMTKKENSKRRKEEHNIARKSKDKKERIIDPPAKPTYFAAQPNLSPYAPPMIPMDYDDGIPYRAIGGVTGELLEQNAQALNQISANLAAFQIQENIGLLCQTRDNILKIMNELNDMPDIMKQMQELPVKLNEELANTILPPSSHPMFS</sequence>
<evidence type="ECO:0000256" key="1">
    <source>
        <dbReference type="SAM" id="MobiDB-lite"/>
    </source>
</evidence>
<dbReference type="PANTHER" id="PTHR14000">
    <property type="entry name" value="FINGER CCCH DOMAIN PROTEIN, PUTATIVE (DUF3755)-RELATED"/>
    <property type="match status" value="1"/>
</dbReference>
<name>A0ABR2E9Y7_9ROSI</name>
<dbReference type="SMART" id="SM00717">
    <property type="entry name" value="SANT"/>
    <property type="match status" value="1"/>
</dbReference>
<feature type="chain" id="PRO_5045398182" description="Myb-like domain-containing protein" evidence="2">
    <location>
        <begin position="19"/>
        <end position="266"/>
    </location>
</feature>
<feature type="region of interest" description="Disordered" evidence="1">
    <location>
        <begin position="124"/>
        <end position="144"/>
    </location>
</feature>
<dbReference type="PANTHER" id="PTHR14000:SF45">
    <property type="entry name" value="FINGER CCCH DOMAIN PROTEIN, PUTATIVE (DUF3755)-RELATED"/>
    <property type="match status" value="1"/>
</dbReference>
<accession>A0ABR2E9Y7</accession>
<feature type="compositionally biased region" description="Basic and acidic residues" evidence="1">
    <location>
        <begin position="124"/>
        <end position="135"/>
    </location>
</feature>
<dbReference type="EMBL" id="JBBPBM010000017">
    <property type="protein sequence ID" value="KAK8556371.1"/>
    <property type="molecule type" value="Genomic_DNA"/>
</dbReference>
<organism evidence="4 5">
    <name type="scientific">Hibiscus sabdariffa</name>
    <name type="common">roselle</name>
    <dbReference type="NCBI Taxonomy" id="183260"/>
    <lineage>
        <taxon>Eukaryota</taxon>
        <taxon>Viridiplantae</taxon>
        <taxon>Streptophyta</taxon>
        <taxon>Embryophyta</taxon>
        <taxon>Tracheophyta</taxon>
        <taxon>Spermatophyta</taxon>
        <taxon>Magnoliopsida</taxon>
        <taxon>eudicotyledons</taxon>
        <taxon>Gunneridae</taxon>
        <taxon>Pentapetalae</taxon>
        <taxon>rosids</taxon>
        <taxon>malvids</taxon>
        <taxon>Malvales</taxon>
        <taxon>Malvaceae</taxon>
        <taxon>Malvoideae</taxon>
        <taxon>Hibiscus</taxon>
    </lineage>
</organism>
<evidence type="ECO:0000313" key="4">
    <source>
        <dbReference type="EMBL" id="KAK8556371.1"/>
    </source>
</evidence>
<evidence type="ECO:0000256" key="2">
    <source>
        <dbReference type="SAM" id="SignalP"/>
    </source>
</evidence>
<proteinExistence type="predicted"/>
<dbReference type="InterPro" id="IPR022228">
    <property type="entry name" value="DUF3755"/>
</dbReference>
<evidence type="ECO:0000313" key="5">
    <source>
        <dbReference type="Proteomes" id="UP001472677"/>
    </source>
</evidence>
<protein>
    <recommendedName>
        <fullName evidence="3">Myb-like domain-containing protein</fullName>
    </recommendedName>
</protein>
<keyword evidence="5" id="KW-1185">Reference proteome</keyword>
<reference evidence="4 5" key="1">
    <citation type="journal article" date="2024" name="G3 (Bethesda)">
        <title>Genome assembly of Hibiscus sabdariffa L. provides insights into metabolisms of medicinal natural products.</title>
        <authorList>
            <person name="Kim T."/>
        </authorList>
    </citation>
    <scope>NUCLEOTIDE SEQUENCE [LARGE SCALE GENOMIC DNA]</scope>
    <source>
        <strain evidence="4">TK-2024</strain>
        <tissue evidence="4">Old leaves</tissue>
    </source>
</reference>
<dbReference type="Pfam" id="PF12579">
    <property type="entry name" value="DUF3755"/>
    <property type="match status" value="1"/>
</dbReference>
<dbReference type="InterPro" id="IPR009057">
    <property type="entry name" value="Homeodomain-like_sf"/>
</dbReference>
<evidence type="ECO:0000259" key="3">
    <source>
        <dbReference type="SMART" id="SM00717"/>
    </source>
</evidence>
<comment type="caution">
    <text evidence="4">The sequence shown here is derived from an EMBL/GenBank/DDBJ whole genome shotgun (WGS) entry which is preliminary data.</text>
</comment>
<dbReference type="SUPFAM" id="SSF46689">
    <property type="entry name" value="Homeodomain-like"/>
    <property type="match status" value="1"/>
</dbReference>
<dbReference type="Proteomes" id="UP001472677">
    <property type="component" value="Unassembled WGS sequence"/>
</dbReference>
<keyword evidence="2" id="KW-0732">Signal</keyword>
<feature type="signal peptide" evidence="2">
    <location>
        <begin position="1"/>
        <end position="18"/>
    </location>
</feature>
<dbReference type="Gene3D" id="1.10.10.60">
    <property type="entry name" value="Homeodomain-like"/>
    <property type="match status" value="1"/>
</dbReference>
<feature type="domain" description="Myb-like" evidence="3">
    <location>
        <begin position="70"/>
        <end position="123"/>
    </location>
</feature>
<gene>
    <name evidence="4" type="ORF">V6N12_002775</name>
</gene>